<feature type="domain" description="HTH merR-type" evidence="3">
    <location>
        <begin position="5"/>
        <end position="72"/>
    </location>
</feature>
<dbReference type="AlphaFoldDB" id="A0A916VYC5"/>
<gene>
    <name evidence="4" type="ORF">GCM10011385_01780</name>
</gene>
<dbReference type="InterPro" id="IPR000551">
    <property type="entry name" value="MerR-type_HTH_dom"/>
</dbReference>
<dbReference type="PANTHER" id="PTHR30204:SF58">
    <property type="entry name" value="HTH-TYPE TRANSCRIPTIONAL REGULATOR YFMP"/>
    <property type="match status" value="1"/>
</dbReference>
<dbReference type="Gene3D" id="1.10.1660.10">
    <property type="match status" value="1"/>
</dbReference>
<feature type="coiled-coil region" evidence="2">
    <location>
        <begin position="83"/>
        <end position="124"/>
    </location>
</feature>
<evidence type="ECO:0000313" key="5">
    <source>
        <dbReference type="Proteomes" id="UP000636264"/>
    </source>
</evidence>
<dbReference type="InterPro" id="IPR047057">
    <property type="entry name" value="MerR_fam"/>
</dbReference>
<accession>A0A916VYC5</accession>
<protein>
    <submittedName>
        <fullName evidence="4">MerR family transcriptional regulator</fullName>
    </submittedName>
</protein>
<dbReference type="PROSITE" id="PS50937">
    <property type="entry name" value="HTH_MERR_2"/>
    <property type="match status" value="1"/>
</dbReference>
<dbReference type="EMBL" id="BMIF01000001">
    <property type="protein sequence ID" value="GGA52105.1"/>
    <property type="molecule type" value="Genomic_DNA"/>
</dbReference>
<dbReference type="Proteomes" id="UP000636264">
    <property type="component" value="Unassembled WGS sequence"/>
</dbReference>
<dbReference type="SMART" id="SM00422">
    <property type="entry name" value="HTH_MERR"/>
    <property type="match status" value="1"/>
</dbReference>
<dbReference type="PANTHER" id="PTHR30204">
    <property type="entry name" value="REDOX-CYCLING DRUG-SENSING TRANSCRIPTIONAL ACTIVATOR SOXR"/>
    <property type="match status" value="1"/>
</dbReference>
<evidence type="ECO:0000259" key="3">
    <source>
        <dbReference type="PROSITE" id="PS50937"/>
    </source>
</evidence>
<proteinExistence type="predicted"/>
<organism evidence="4 5">
    <name type="scientific">Nitratireductor aestuarii</name>
    <dbReference type="NCBI Taxonomy" id="1735103"/>
    <lineage>
        <taxon>Bacteria</taxon>
        <taxon>Pseudomonadati</taxon>
        <taxon>Pseudomonadota</taxon>
        <taxon>Alphaproteobacteria</taxon>
        <taxon>Hyphomicrobiales</taxon>
        <taxon>Phyllobacteriaceae</taxon>
        <taxon>Nitratireductor</taxon>
    </lineage>
</organism>
<dbReference type="GO" id="GO:0003677">
    <property type="term" value="F:DNA binding"/>
    <property type="evidence" value="ECO:0007669"/>
    <property type="project" value="UniProtKB-KW"/>
</dbReference>
<evidence type="ECO:0000256" key="2">
    <source>
        <dbReference type="SAM" id="Coils"/>
    </source>
</evidence>
<name>A0A916VYC5_9HYPH</name>
<keyword evidence="1" id="KW-0238">DNA-binding</keyword>
<keyword evidence="5" id="KW-1185">Reference proteome</keyword>
<dbReference type="GO" id="GO:0003700">
    <property type="term" value="F:DNA-binding transcription factor activity"/>
    <property type="evidence" value="ECO:0007669"/>
    <property type="project" value="InterPro"/>
</dbReference>
<evidence type="ECO:0000313" key="4">
    <source>
        <dbReference type="EMBL" id="GGA52105.1"/>
    </source>
</evidence>
<comment type="caution">
    <text evidence="4">The sequence shown here is derived from an EMBL/GenBank/DDBJ whole genome shotgun (WGS) entry which is preliminary data.</text>
</comment>
<dbReference type="SUPFAM" id="SSF46955">
    <property type="entry name" value="Putative DNA-binding domain"/>
    <property type="match status" value="1"/>
</dbReference>
<dbReference type="Pfam" id="PF13411">
    <property type="entry name" value="MerR_1"/>
    <property type="match status" value="1"/>
</dbReference>
<reference evidence="4" key="1">
    <citation type="journal article" date="2014" name="Int. J. Syst. Evol. Microbiol.">
        <title>Complete genome sequence of Corynebacterium casei LMG S-19264T (=DSM 44701T), isolated from a smear-ripened cheese.</title>
        <authorList>
            <consortium name="US DOE Joint Genome Institute (JGI-PGF)"/>
            <person name="Walter F."/>
            <person name="Albersmeier A."/>
            <person name="Kalinowski J."/>
            <person name="Ruckert C."/>
        </authorList>
    </citation>
    <scope>NUCLEOTIDE SEQUENCE</scope>
    <source>
        <strain evidence="4">CGMCC 1.15320</strain>
    </source>
</reference>
<dbReference type="InterPro" id="IPR009061">
    <property type="entry name" value="DNA-bd_dom_put_sf"/>
</dbReference>
<reference evidence="4" key="2">
    <citation type="submission" date="2020-09" db="EMBL/GenBank/DDBJ databases">
        <authorList>
            <person name="Sun Q."/>
            <person name="Zhou Y."/>
        </authorList>
    </citation>
    <scope>NUCLEOTIDE SEQUENCE</scope>
    <source>
        <strain evidence="4">CGMCC 1.15320</strain>
    </source>
</reference>
<keyword evidence="2" id="KW-0175">Coiled coil</keyword>
<sequence>MIHEYYSITELTKEFGITTRTLRFYEDEGLIKPTRRGRTRLYSHADRQMLRRILRARKVGFSVEEVGKLLAIYRPLPEHLGELGGMLNEIDRTRQELRQKRRDLEELLQELDEAEELCVERLAELGVKT</sequence>
<evidence type="ECO:0000256" key="1">
    <source>
        <dbReference type="ARBA" id="ARBA00023125"/>
    </source>
</evidence>